<evidence type="ECO:0000256" key="1">
    <source>
        <dbReference type="ARBA" id="ARBA00004477"/>
    </source>
</evidence>
<evidence type="ECO:0000256" key="5">
    <source>
        <dbReference type="ARBA" id="ARBA00022824"/>
    </source>
</evidence>
<gene>
    <name evidence="12" type="ORF">PVL29_006448</name>
</gene>
<feature type="transmembrane region" description="Helical" evidence="11">
    <location>
        <begin position="123"/>
        <end position="147"/>
    </location>
</feature>
<keyword evidence="13" id="KW-1185">Reference proteome</keyword>
<evidence type="ECO:0000313" key="13">
    <source>
        <dbReference type="Proteomes" id="UP001168098"/>
    </source>
</evidence>
<dbReference type="PANTHER" id="PTHR10585">
    <property type="entry name" value="ER LUMEN PROTEIN RETAINING RECEPTOR"/>
    <property type="match status" value="1"/>
</dbReference>
<dbReference type="EMBL" id="JARBHA010000005">
    <property type="protein sequence ID" value="KAJ9701100.1"/>
    <property type="molecule type" value="Genomic_DNA"/>
</dbReference>
<keyword evidence="8 11" id="KW-1133">Transmembrane helix</keyword>
<dbReference type="Proteomes" id="UP001168098">
    <property type="component" value="Unassembled WGS sequence"/>
</dbReference>
<proteinExistence type="inferred from homology"/>
<sequence length="149" mass="16975">MEMAFICSSPPNSSIYLGSSSSSSSSSKPRLVLVVPSAILAVLIHPRYFHHRLLTRIIWSFSFYLGAISVLPQLRLMQNAKMVEPFTAYYVFALGVGRFLNCGSWIIHTGGQYLMLPSNWTQLWVLMALLSEFVDTFILADFCYYYLKR</sequence>
<evidence type="ECO:0000313" key="12">
    <source>
        <dbReference type="EMBL" id="KAJ9701100.1"/>
    </source>
</evidence>
<feature type="transmembrane region" description="Helical" evidence="11">
    <location>
        <begin position="86"/>
        <end position="107"/>
    </location>
</feature>
<evidence type="ECO:0000256" key="8">
    <source>
        <dbReference type="ARBA" id="ARBA00022989"/>
    </source>
</evidence>
<organism evidence="12 13">
    <name type="scientific">Vitis rotundifolia</name>
    <name type="common">Muscadine grape</name>
    <dbReference type="NCBI Taxonomy" id="103349"/>
    <lineage>
        <taxon>Eukaryota</taxon>
        <taxon>Viridiplantae</taxon>
        <taxon>Streptophyta</taxon>
        <taxon>Embryophyta</taxon>
        <taxon>Tracheophyta</taxon>
        <taxon>Spermatophyta</taxon>
        <taxon>Magnoliopsida</taxon>
        <taxon>eudicotyledons</taxon>
        <taxon>Gunneridae</taxon>
        <taxon>Pentapetalae</taxon>
        <taxon>rosids</taxon>
        <taxon>Vitales</taxon>
        <taxon>Vitaceae</taxon>
        <taxon>Viteae</taxon>
        <taxon>Vitis</taxon>
    </lineage>
</organism>
<evidence type="ECO:0000256" key="10">
    <source>
        <dbReference type="ARBA" id="ARBA00023170"/>
    </source>
</evidence>
<keyword evidence="6" id="KW-0931">ER-Golgi transport</keyword>
<dbReference type="GO" id="GO:0046923">
    <property type="term" value="F:ER retention sequence binding"/>
    <property type="evidence" value="ECO:0007669"/>
    <property type="project" value="InterPro"/>
</dbReference>
<protein>
    <submittedName>
        <fullName evidence="12">Uncharacterized protein</fullName>
    </submittedName>
</protein>
<comment type="caution">
    <text evidence="12">The sequence shown here is derived from an EMBL/GenBank/DDBJ whole genome shotgun (WGS) entry which is preliminary data.</text>
</comment>
<evidence type="ECO:0000256" key="9">
    <source>
        <dbReference type="ARBA" id="ARBA00023136"/>
    </source>
</evidence>
<dbReference type="GO" id="GO:0006621">
    <property type="term" value="P:protein retention in ER lumen"/>
    <property type="evidence" value="ECO:0007669"/>
    <property type="project" value="InterPro"/>
</dbReference>
<evidence type="ECO:0000256" key="6">
    <source>
        <dbReference type="ARBA" id="ARBA00022892"/>
    </source>
</evidence>
<name>A0AA39A516_VITRO</name>
<comment type="similarity">
    <text evidence="2">Belongs to the ERD2 family.</text>
</comment>
<comment type="subcellular location">
    <subcellularLocation>
        <location evidence="1">Endoplasmic reticulum membrane</location>
        <topology evidence="1">Multi-pass membrane protein</topology>
    </subcellularLocation>
</comment>
<evidence type="ECO:0000256" key="11">
    <source>
        <dbReference type="SAM" id="Phobius"/>
    </source>
</evidence>
<keyword evidence="5" id="KW-0256">Endoplasmic reticulum</keyword>
<evidence type="ECO:0000256" key="2">
    <source>
        <dbReference type="ARBA" id="ARBA00010120"/>
    </source>
</evidence>
<evidence type="ECO:0000256" key="3">
    <source>
        <dbReference type="ARBA" id="ARBA00022448"/>
    </source>
</evidence>
<evidence type="ECO:0000256" key="4">
    <source>
        <dbReference type="ARBA" id="ARBA00022692"/>
    </source>
</evidence>
<dbReference type="PRINTS" id="PR00660">
    <property type="entry name" value="ERLUMENR"/>
</dbReference>
<keyword evidence="10" id="KW-0675">Receptor</keyword>
<evidence type="ECO:0000256" key="7">
    <source>
        <dbReference type="ARBA" id="ARBA00022927"/>
    </source>
</evidence>
<dbReference type="AlphaFoldDB" id="A0AA39A516"/>
<keyword evidence="4 11" id="KW-0812">Transmembrane</keyword>
<reference evidence="12 13" key="1">
    <citation type="journal article" date="2023" name="BMC Biotechnol.">
        <title>Vitis rotundifolia cv Carlos genome sequencing.</title>
        <authorList>
            <person name="Huff M."/>
            <person name="Hulse-Kemp A."/>
            <person name="Scheffler B."/>
            <person name="Youngblood R."/>
            <person name="Simpson S."/>
            <person name="Babiker E."/>
            <person name="Staton M."/>
        </authorList>
    </citation>
    <scope>NUCLEOTIDE SEQUENCE [LARGE SCALE GENOMIC DNA]</scope>
    <source>
        <tissue evidence="12">Leaf</tissue>
    </source>
</reference>
<dbReference type="GO" id="GO:0005789">
    <property type="term" value="C:endoplasmic reticulum membrane"/>
    <property type="evidence" value="ECO:0007669"/>
    <property type="project" value="UniProtKB-SubCell"/>
</dbReference>
<dbReference type="InterPro" id="IPR000133">
    <property type="entry name" value="ER_ret_rcpt"/>
</dbReference>
<dbReference type="GO" id="GO:0015031">
    <property type="term" value="P:protein transport"/>
    <property type="evidence" value="ECO:0007669"/>
    <property type="project" value="UniProtKB-KW"/>
</dbReference>
<keyword evidence="3" id="KW-0813">Transport</keyword>
<keyword evidence="9 11" id="KW-0472">Membrane</keyword>
<dbReference type="Pfam" id="PF00810">
    <property type="entry name" value="ER_lumen_recept"/>
    <property type="match status" value="1"/>
</dbReference>
<dbReference type="GO" id="GO:0016192">
    <property type="term" value="P:vesicle-mediated transport"/>
    <property type="evidence" value="ECO:0007669"/>
    <property type="project" value="UniProtKB-KW"/>
</dbReference>
<accession>A0AA39A516</accession>
<feature type="transmembrane region" description="Helical" evidence="11">
    <location>
        <begin position="56"/>
        <end position="74"/>
    </location>
</feature>
<keyword evidence="7" id="KW-0653">Protein transport</keyword>